<dbReference type="AlphaFoldDB" id="A0A1Y0EQF8"/>
<dbReference type="SUPFAM" id="SSF88659">
    <property type="entry name" value="Sigma3 and sigma4 domains of RNA polymerase sigma factors"/>
    <property type="match status" value="1"/>
</dbReference>
<feature type="domain" description="RNA polymerase sigma-70 region 2" evidence="5">
    <location>
        <begin position="33"/>
        <end position="98"/>
    </location>
</feature>
<dbReference type="InterPro" id="IPR036388">
    <property type="entry name" value="WH-like_DNA-bd_sf"/>
</dbReference>
<evidence type="ECO:0000256" key="1">
    <source>
        <dbReference type="ARBA" id="ARBA00010641"/>
    </source>
</evidence>
<evidence type="ECO:0000259" key="5">
    <source>
        <dbReference type="Pfam" id="PF04542"/>
    </source>
</evidence>
<dbReference type="PANTHER" id="PTHR43133:SF62">
    <property type="entry name" value="RNA POLYMERASE SIGMA FACTOR SIGZ"/>
    <property type="match status" value="1"/>
</dbReference>
<keyword evidence="3" id="KW-0731">Sigma factor</keyword>
<dbReference type="SUPFAM" id="SSF88946">
    <property type="entry name" value="Sigma2 domain of RNA polymerase sigma factors"/>
    <property type="match status" value="1"/>
</dbReference>
<evidence type="ECO:0000313" key="7">
    <source>
        <dbReference type="EMBL" id="ARU05482.1"/>
    </source>
</evidence>
<reference evidence="7 8" key="1">
    <citation type="submission" date="2017-05" db="EMBL/GenBank/DDBJ databases">
        <authorList>
            <person name="Song R."/>
            <person name="Chenine A.L."/>
            <person name="Ruprecht R.M."/>
        </authorList>
    </citation>
    <scope>NUCLEOTIDE SEQUENCE [LARGE SCALE GENOMIC DNA]</scope>
    <source>
        <strain evidence="7 8">DSM 26136</strain>
    </source>
</reference>
<dbReference type="KEGG" id="cser:CCO03_13005"/>
<organism evidence="7 8">
    <name type="scientific">Comamonas serinivorans</name>
    <dbReference type="NCBI Taxonomy" id="1082851"/>
    <lineage>
        <taxon>Bacteria</taxon>
        <taxon>Pseudomonadati</taxon>
        <taxon>Pseudomonadota</taxon>
        <taxon>Betaproteobacteria</taxon>
        <taxon>Burkholderiales</taxon>
        <taxon>Comamonadaceae</taxon>
        <taxon>Comamonas</taxon>
    </lineage>
</organism>
<dbReference type="InterPro" id="IPR013249">
    <property type="entry name" value="RNA_pol_sigma70_r4_t2"/>
</dbReference>
<dbReference type="OrthoDB" id="9784272at2"/>
<sequence>MPPAATHTDEAFDHDAALHACARGDRNALRRIYEVEARFLLGVALRIVRDRAAAEDVLHDAFISIWSRSPSFDGRRGSGRGWIYSVVRYAALNRVRDGAHEVVQDESVREAHDAQAALVAWNERGSEWERQATLGRLGHCLEQLDPERRTCLLHAYLDGCSHSEIATRVQAPLGTVKAWIQRGLRALRECMQ</sequence>
<dbReference type="Pfam" id="PF08281">
    <property type="entry name" value="Sigma70_r4_2"/>
    <property type="match status" value="1"/>
</dbReference>
<accession>A0A1Y0EQF8</accession>
<dbReference type="GO" id="GO:0003677">
    <property type="term" value="F:DNA binding"/>
    <property type="evidence" value="ECO:0007669"/>
    <property type="project" value="InterPro"/>
</dbReference>
<dbReference type="Gene3D" id="1.10.1740.10">
    <property type="match status" value="1"/>
</dbReference>
<comment type="similarity">
    <text evidence="1">Belongs to the sigma-70 factor family. ECF subfamily.</text>
</comment>
<dbReference type="Pfam" id="PF04542">
    <property type="entry name" value="Sigma70_r2"/>
    <property type="match status" value="1"/>
</dbReference>
<dbReference type="RefSeq" id="WP_087281690.1">
    <property type="nucleotide sequence ID" value="NZ_CP021455.1"/>
</dbReference>
<keyword evidence="8" id="KW-1185">Reference proteome</keyword>
<dbReference type="PANTHER" id="PTHR43133">
    <property type="entry name" value="RNA POLYMERASE ECF-TYPE SIGMA FACTO"/>
    <property type="match status" value="1"/>
</dbReference>
<evidence type="ECO:0000256" key="3">
    <source>
        <dbReference type="ARBA" id="ARBA00023082"/>
    </source>
</evidence>
<dbReference type="EMBL" id="CP021455">
    <property type="protein sequence ID" value="ARU05482.1"/>
    <property type="molecule type" value="Genomic_DNA"/>
</dbReference>
<evidence type="ECO:0000256" key="2">
    <source>
        <dbReference type="ARBA" id="ARBA00023015"/>
    </source>
</evidence>
<dbReference type="GO" id="GO:0016987">
    <property type="term" value="F:sigma factor activity"/>
    <property type="evidence" value="ECO:0007669"/>
    <property type="project" value="UniProtKB-KW"/>
</dbReference>
<dbReference type="InterPro" id="IPR013325">
    <property type="entry name" value="RNA_pol_sigma_r2"/>
</dbReference>
<dbReference type="InterPro" id="IPR007627">
    <property type="entry name" value="RNA_pol_sigma70_r2"/>
</dbReference>
<proteinExistence type="inferred from homology"/>
<dbReference type="Gene3D" id="1.10.10.10">
    <property type="entry name" value="Winged helix-like DNA-binding domain superfamily/Winged helix DNA-binding domain"/>
    <property type="match status" value="1"/>
</dbReference>
<evidence type="ECO:0000313" key="8">
    <source>
        <dbReference type="Proteomes" id="UP000196138"/>
    </source>
</evidence>
<protein>
    <submittedName>
        <fullName evidence="7">RNA polymerase subunit sigma</fullName>
    </submittedName>
</protein>
<dbReference type="GO" id="GO:0006352">
    <property type="term" value="P:DNA-templated transcription initiation"/>
    <property type="evidence" value="ECO:0007669"/>
    <property type="project" value="InterPro"/>
</dbReference>
<dbReference type="InterPro" id="IPR013324">
    <property type="entry name" value="RNA_pol_sigma_r3/r4-like"/>
</dbReference>
<keyword evidence="4" id="KW-0804">Transcription</keyword>
<dbReference type="InterPro" id="IPR014284">
    <property type="entry name" value="RNA_pol_sigma-70_dom"/>
</dbReference>
<dbReference type="InterPro" id="IPR039425">
    <property type="entry name" value="RNA_pol_sigma-70-like"/>
</dbReference>
<gene>
    <name evidence="7" type="ORF">CCO03_13005</name>
</gene>
<feature type="domain" description="RNA polymerase sigma factor 70 region 4 type 2" evidence="6">
    <location>
        <begin position="136"/>
        <end position="187"/>
    </location>
</feature>
<evidence type="ECO:0000256" key="4">
    <source>
        <dbReference type="ARBA" id="ARBA00023163"/>
    </source>
</evidence>
<evidence type="ECO:0000259" key="6">
    <source>
        <dbReference type="Pfam" id="PF08281"/>
    </source>
</evidence>
<dbReference type="NCBIfam" id="TIGR02937">
    <property type="entry name" value="sigma70-ECF"/>
    <property type="match status" value="1"/>
</dbReference>
<keyword evidence="2" id="KW-0805">Transcription regulation</keyword>
<dbReference type="Proteomes" id="UP000196138">
    <property type="component" value="Chromosome"/>
</dbReference>
<name>A0A1Y0EQF8_9BURK</name>